<dbReference type="Proteomes" id="UP000035680">
    <property type="component" value="Unassembled WGS sequence"/>
</dbReference>
<protein>
    <submittedName>
        <fullName evidence="2">Uncharacterized protein</fullName>
    </submittedName>
</protein>
<name>A0A0K0FJR3_STRVS</name>
<keyword evidence="1" id="KW-1185">Reference proteome</keyword>
<proteinExistence type="predicted"/>
<dbReference type="AlphaFoldDB" id="A0A0K0FJR3"/>
<accession>A0A0K0FJR3</accession>
<evidence type="ECO:0000313" key="1">
    <source>
        <dbReference type="Proteomes" id="UP000035680"/>
    </source>
</evidence>
<evidence type="ECO:0000313" key="2">
    <source>
        <dbReference type="WBParaSite" id="SVE_0913800.1"/>
    </source>
</evidence>
<dbReference type="WBParaSite" id="SVE_0913800.1">
    <property type="protein sequence ID" value="SVE_0913800.1"/>
    <property type="gene ID" value="SVE_0913800"/>
</dbReference>
<reference evidence="2" key="2">
    <citation type="submission" date="2015-08" db="UniProtKB">
        <authorList>
            <consortium name="WormBaseParasite"/>
        </authorList>
    </citation>
    <scope>IDENTIFICATION</scope>
</reference>
<sequence length="75" mass="8712">MTHSPVKIFNKDSHQKSSLQNYLTFATAEKYAKKDNYSTFVNQCVKIINSSLIYLNGRENQLYVHYIIGNLIIKI</sequence>
<reference evidence="1" key="1">
    <citation type="submission" date="2014-07" db="EMBL/GenBank/DDBJ databases">
        <authorList>
            <person name="Martin A.A"/>
            <person name="De Silva N."/>
        </authorList>
    </citation>
    <scope>NUCLEOTIDE SEQUENCE</scope>
</reference>
<organism evidence="1 2">
    <name type="scientific">Strongyloides venezuelensis</name>
    <name type="common">Threadworm</name>
    <dbReference type="NCBI Taxonomy" id="75913"/>
    <lineage>
        <taxon>Eukaryota</taxon>
        <taxon>Metazoa</taxon>
        <taxon>Ecdysozoa</taxon>
        <taxon>Nematoda</taxon>
        <taxon>Chromadorea</taxon>
        <taxon>Rhabditida</taxon>
        <taxon>Tylenchina</taxon>
        <taxon>Panagrolaimomorpha</taxon>
        <taxon>Strongyloidoidea</taxon>
        <taxon>Strongyloididae</taxon>
        <taxon>Strongyloides</taxon>
    </lineage>
</organism>